<dbReference type="AlphaFoldDB" id="A0A2T4DK20"/>
<reference evidence="7 8" key="1">
    <citation type="submission" date="2018-03" db="EMBL/GenBank/DDBJ databases">
        <title>Cross-interface Injection: A General Nanoliter Liquid Handling Method Applied to Single Cells Genome Amplification Automated Nanoliter Liquid Handling Applied to Single Cell Multiple Displacement Amplification.</title>
        <authorList>
            <person name="Yun J."/>
            <person name="Xu P."/>
            <person name="Xu J."/>
            <person name="Dai X."/>
            <person name="Wang Y."/>
            <person name="Zheng X."/>
            <person name="Cao C."/>
            <person name="Yi Q."/>
            <person name="Zhu Y."/>
            <person name="Wang L."/>
            <person name="Dong Z."/>
            <person name="Huang Y."/>
            <person name="Huang L."/>
            <person name="Du W."/>
        </authorList>
    </citation>
    <scope>NUCLEOTIDE SEQUENCE [LARGE SCALE GENOMIC DNA]</scope>
    <source>
        <strain evidence="7 8">Z-D1-2</strain>
    </source>
</reference>
<keyword evidence="2" id="KW-0812">Transmembrane</keyword>
<evidence type="ECO:0000313" key="7">
    <source>
        <dbReference type="EMBL" id="PTB94155.1"/>
    </source>
</evidence>
<keyword evidence="5" id="KW-0998">Cell outer membrane</keyword>
<dbReference type="Proteomes" id="UP000240608">
    <property type="component" value="Unassembled WGS sequence"/>
</dbReference>
<evidence type="ECO:0000256" key="5">
    <source>
        <dbReference type="ARBA" id="ARBA00023237"/>
    </source>
</evidence>
<evidence type="ECO:0000256" key="1">
    <source>
        <dbReference type="ARBA" id="ARBA00004370"/>
    </source>
</evidence>
<dbReference type="PANTHER" id="PTHR12815">
    <property type="entry name" value="SORTING AND ASSEMBLY MACHINERY SAMM50 PROTEIN FAMILY MEMBER"/>
    <property type="match status" value="1"/>
</dbReference>
<dbReference type="PANTHER" id="PTHR12815:SF47">
    <property type="entry name" value="TRANSLOCATION AND ASSEMBLY MODULE SUBUNIT TAMA"/>
    <property type="match status" value="1"/>
</dbReference>
<sequence>MRMSRKIKEMLRLMSESLSKNIAIIIVLSIISYSCNTLKRLPENELLYTGAETSVEGEAPRKYKKQVEDKIEGLAIPKPNSKILGMRLGLWAYQKVERGEAGFYAKWVNKRIGEEPVLMSDVEPEQVEKLYYNRLENLGFFYGEVESDTIHKKETGSATYVVRPGDRLMISDYTYRSYGDTTLDSLITAHVKEQKIILLDQPYTLEKLTTEREAIATYLKENGYYYFVEKYLLYTADSIETAQDNYATLTLSVKQSTPEDALLRYKIGDITVYPKYSIKLDSGSSKTDSTVYEDVTFIQEDTFFKPYRMYPYLLINEGDFYAQENEEFTLRRLNSLETYRFVNIRYEEDSVKENGIGFLNTSLYLSPTNKRAFRAELQGVSQSNNFAGPTFNVEYENRNLFRGGEIFTVRGKVGYQAQLSGRETSGLSNFETGIGGELTFPRLIAPGKLESRFRYSVPRTKANLSYDLLRRVKLFTLHSFLAELGYQWKGNAYVTHTINPISINVINLSKSTAEFDSILSNNQLLQSSFDQQFIAGLNYSFEYNKLIRSEKVSRFYVLFNADFAGNTISLVKKIGGESGPEQEFLGQQYAQYSKLDVDVRHYLNIGEESHFVSRIFAGFGFPYGNSESLPYSKQYFSAGPNSVRAFRIRSLGPGSFVPEESGSRGAFFDQAGDIKLEANLEYRFPLVSVLKGAVFTDAGNVWLKNGGPTKEFSKNWIDQVAVGAGIGLRVDIEFFVIRLDVATPLRKVDGNGNFFWQDNFNLGSKSWRQDNVIWNFGIGYPF</sequence>
<name>A0A2T4DK20_9BACT</name>
<dbReference type="GO" id="GO:0019867">
    <property type="term" value="C:outer membrane"/>
    <property type="evidence" value="ECO:0007669"/>
    <property type="project" value="InterPro"/>
</dbReference>
<dbReference type="EMBL" id="PYVU01000139">
    <property type="protein sequence ID" value="PTB94155.1"/>
    <property type="molecule type" value="Genomic_DNA"/>
</dbReference>
<keyword evidence="3" id="KW-0732">Signal</keyword>
<comment type="subcellular location">
    <subcellularLocation>
        <location evidence="1">Membrane</location>
    </subcellularLocation>
</comment>
<evidence type="ECO:0000256" key="2">
    <source>
        <dbReference type="ARBA" id="ARBA00022692"/>
    </source>
</evidence>
<evidence type="ECO:0000259" key="6">
    <source>
        <dbReference type="Pfam" id="PF01103"/>
    </source>
</evidence>
<dbReference type="PROSITE" id="PS51257">
    <property type="entry name" value="PROKAR_LIPOPROTEIN"/>
    <property type="match status" value="1"/>
</dbReference>
<evidence type="ECO:0000256" key="3">
    <source>
        <dbReference type="ARBA" id="ARBA00022729"/>
    </source>
</evidence>
<gene>
    <name evidence="7" type="ORF">C9994_12345</name>
</gene>
<organism evidence="7 8">
    <name type="scientific">Marivirga lumbricoides</name>
    <dbReference type="NCBI Taxonomy" id="1046115"/>
    <lineage>
        <taxon>Bacteria</taxon>
        <taxon>Pseudomonadati</taxon>
        <taxon>Bacteroidota</taxon>
        <taxon>Cytophagia</taxon>
        <taxon>Cytophagales</taxon>
        <taxon>Marivirgaceae</taxon>
        <taxon>Marivirga</taxon>
    </lineage>
</organism>
<dbReference type="Pfam" id="PF01103">
    <property type="entry name" value="Omp85"/>
    <property type="match status" value="1"/>
</dbReference>
<evidence type="ECO:0000313" key="8">
    <source>
        <dbReference type="Proteomes" id="UP000240608"/>
    </source>
</evidence>
<dbReference type="InterPro" id="IPR000184">
    <property type="entry name" value="Bac_surfAg_D15"/>
</dbReference>
<dbReference type="InterPro" id="IPR039910">
    <property type="entry name" value="D15-like"/>
</dbReference>
<feature type="domain" description="Bacterial surface antigen (D15)" evidence="6">
    <location>
        <begin position="557"/>
        <end position="780"/>
    </location>
</feature>
<evidence type="ECO:0000256" key="4">
    <source>
        <dbReference type="ARBA" id="ARBA00023136"/>
    </source>
</evidence>
<keyword evidence="4" id="KW-0472">Membrane</keyword>
<proteinExistence type="predicted"/>
<dbReference type="Gene3D" id="2.40.160.50">
    <property type="entry name" value="membrane protein fhac: a member of the omp85/tpsb transporter family"/>
    <property type="match status" value="1"/>
</dbReference>
<accession>A0A2T4DK20</accession>
<comment type="caution">
    <text evidence="7">The sequence shown here is derived from an EMBL/GenBank/DDBJ whole genome shotgun (WGS) entry which is preliminary data.</text>
</comment>
<protein>
    <recommendedName>
        <fullName evidence="6">Bacterial surface antigen (D15) domain-containing protein</fullName>
    </recommendedName>
</protein>